<proteinExistence type="predicted"/>
<dbReference type="EC" id="2.7.7.65" evidence="2"/>
<dbReference type="InterPro" id="IPR029787">
    <property type="entry name" value="Nucleotide_cyclase"/>
</dbReference>
<organism evidence="4 5">
    <name type="scientific">Alteromonas confluentis</name>
    <dbReference type="NCBI Taxonomy" id="1656094"/>
    <lineage>
        <taxon>Bacteria</taxon>
        <taxon>Pseudomonadati</taxon>
        <taxon>Pseudomonadota</taxon>
        <taxon>Gammaproteobacteria</taxon>
        <taxon>Alteromonadales</taxon>
        <taxon>Alteromonadaceae</taxon>
        <taxon>Alteromonas/Salinimonas group</taxon>
        <taxon>Alteromonas</taxon>
    </lineage>
</organism>
<dbReference type="AlphaFoldDB" id="A0A1E7Z605"/>
<evidence type="ECO:0000256" key="2">
    <source>
        <dbReference type="ARBA" id="ARBA00012528"/>
    </source>
</evidence>
<keyword evidence="5" id="KW-1185">Reference proteome</keyword>
<dbReference type="PROSITE" id="PS50887">
    <property type="entry name" value="GGDEF"/>
    <property type="match status" value="1"/>
</dbReference>
<dbReference type="InterPro" id="IPR043128">
    <property type="entry name" value="Rev_trsase/Diguanyl_cyclase"/>
</dbReference>
<dbReference type="SUPFAM" id="SSF55073">
    <property type="entry name" value="Nucleotide cyclase"/>
    <property type="match status" value="1"/>
</dbReference>
<dbReference type="SMART" id="SM00267">
    <property type="entry name" value="GGDEF"/>
    <property type="match status" value="1"/>
</dbReference>
<name>A0A1E7Z605_9ALTE</name>
<protein>
    <recommendedName>
        <fullName evidence="2">diguanylate cyclase</fullName>
        <ecNumber evidence="2">2.7.7.65</ecNumber>
    </recommendedName>
</protein>
<feature type="domain" description="GGDEF" evidence="3">
    <location>
        <begin position="174"/>
        <end position="301"/>
    </location>
</feature>
<dbReference type="Proteomes" id="UP000175691">
    <property type="component" value="Unassembled WGS sequence"/>
</dbReference>
<dbReference type="Gene3D" id="3.30.70.270">
    <property type="match status" value="1"/>
</dbReference>
<comment type="caution">
    <text evidence="4">The sequence shown here is derived from an EMBL/GenBank/DDBJ whole genome shotgun (WGS) entry which is preliminary data.</text>
</comment>
<dbReference type="NCBIfam" id="TIGR00254">
    <property type="entry name" value="GGDEF"/>
    <property type="match status" value="1"/>
</dbReference>
<dbReference type="GO" id="GO:1902201">
    <property type="term" value="P:negative regulation of bacterial-type flagellum-dependent cell motility"/>
    <property type="evidence" value="ECO:0007669"/>
    <property type="project" value="TreeGrafter"/>
</dbReference>
<dbReference type="PANTHER" id="PTHR45138:SF6">
    <property type="entry name" value="DIGUANYLATE CYCLASE DGCN"/>
    <property type="match status" value="1"/>
</dbReference>
<evidence type="ECO:0000259" key="3">
    <source>
        <dbReference type="PROSITE" id="PS50887"/>
    </source>
</evidence>
<evidence type="ECO:0000313" key="4">
    <source>
        <dbReference type="EMBL" id="OFC68989.1"/>
    </source>
</evidence>
<dbReference type="CDD" id="cd01949">
    <property type="entry name" value="GGDEF"/>
    <property type="match status" value="1"/>
</dbReference>
<dbReference type="FunFam" id="3.30.70.270:FF:000001">
    <property type="entry name" value="Diguanylate cyclase domain protein"/>
    <property type="match status" value="1"/>
</dbReference>
<sequence length="301" mass="33292">MEFSTSAFEHALPDSFYPLASTGPRLSAEQKNAFLGRILSTIDISALASLYFHQLRQHVALVHLNLSEAARHLTYGRAPVKNLPGTTLSLPLSNRSAQGPAPYVHYVFASEPSREERQCLGELHVLFSHQFSNALEFDRLKKMATKDALTKLGNRNAFDESCDRLTSRALRHSETFGLLILDLDNFKHVNDSFGHQEGDKVLLTVATEIAAVLRAEDEAFRIGGDEFCCLLDCSKKTSLKRIADRISLKIANNTFLRDHGISCSIGGAVFRHEDSISDLIDRADKALYQVKGAGKNAYLAA</sequence>
<dbReference type="OrthoDB" id="9812260at2"/>
<evidence type="ECO:0000313" key="5">
    <source>
        <dbReference type="Proteomes" id="UP000175691"/>
    </source>
</evidence>
<evidence type="ECO:0000256" key="1">
    <source>
        <dbReference type="ARBA" id="ARBA00001946"/>
    </source>
</evidence>
<dbReference type="RefSeq" id="WP_070127101.1">
    <property type="nucleotide sequence ID" value="NZ_MDHN01000041.1"/>
</dbReference>
<comment type="cofactor">
    <cofactor evidence="1">
        <name>Mg(2+)</name>
        <dbReference type="ChEBI" id="CHEBI:18420"/>
    </cofactor>
</comment>
<reference evidence="4 5" key="1">
    <citation type="submission" date="2016-08" db="EMBL/GenBank/DDBJ databases">
        <authorList>
            <person name="Seilhamer J.J."/>
        </authorList>
    </citation>
    <scope>NUCLEOTIDE SEQUENCE [LARGE SCALE GENOMIC DNA]</scope>
    <source>
        <strain evidence="4 5">KCTC 42603</strain>
    </source>
</reference>
<dbReference type="STRING" id="1656094.BFC18_19805"/>
<dbReference type="InterPro" id="IPR000160">
    <property type="entry name" value="GGDEF_dom"/>
</dbReference>
<accession>A0A1E7Z605</accession>
<dbReference type="PANTHER" id="PTHR45138">
    <property type="entry name" value="REGULATORY COMPONENTS OF SENSORY TRANSDUCTION SYSTEM"/>
    <property type="match status" value="1"/>
</dbReference>
<dbReference type="GO" id="GO:0052621">
    <property type="term" value="F:diguanylate cyclase activity"/>
    <property type="evidence" value="ECO:0007669"/>
    <property type="project" value="UniProtKB-EC"/>
</dbReference>
<dbReference type="GO" id="GO:0043709">
    <property type="term" value="P:cell adhesion involved in single-species biofilm formation"/>
    <property type="evidence" value="ECO:0007669"/>
    <property type="project" value="TreeGrafter"/>
</dbReference>
<dbReference type="GO" id="GO:0005886">
    <property type="term" value="C:plasma membrane"/>
    <property type="evidence" value="ECO:0007669"/>
    <property type="project" value="TreeGrafter"/>
</dbReference>
<dbReference type="InterPro" id="IPR050469">
    <property type="entry name" value="Diguanylate_Cyclase"/>
</dbReference>
<dbReference type="EMBL" id="MDHN01000041">
    <property type="protein sequence ID" value="OFC68989.1"/>
    <property type="molecule type" value="Genomic_DNA"/>
</dbReference>
<dbReference type="Pfam" id="PF00990">
    <property type="entry name" value="GGDEF"/>
    <property type="match status" value="1"/>
</dbReference>
<gene>
    <name evidence="4" type="ORF">BFC18_19805</name>
</gene>